<sequence length="92" mass="10718">MEPFGPENMTPVFIARNVVDTGFSKIVKENHLRLVVRQDDITFTGIGFNMADKFKVIEQRKPFDLVFKIDENEWNGQKSLQLRIEDIKSSEM</sequence>
<evidence type="ECO:0000256" key="1">
    <source>
        <dbReference type="ARBA" id="ARBA00022801"/>
    </source>
</evidence>
<dbReference type="Pfam" id="PF17768">
    <property type="entry name" value="RecJ_OB"/>
    <property type="match status" value="1"/>
</dbReference>
<dbReference type="RefSeq" id="WP_240825673.1">
    <property type="nucleotide sequence ID" value="NZ_JAKWBL010000001.1"/>
</dbReference>
<dbReference type="PANTHER" id="PTHR30255:SF2">
    <property type="entry name" value="SINGLE-STRANDED-DNA-SPECIFIC EXONUCLEASE RECJ"/>
    <property type="match status" value="1"/>
</dbReference>
<evidence type="ECO:0000259" key="2">
    <source>
        <dbReference type="Pfam" id="PF17768"/>
    </source>
</evidence>
<dbReference type="InterPro" id="IPR051673">
    <property type="entry name" value="SSDNA_exonuclease_RecJ"/>
</dbReference>
<evidence type="ECO:0000313" key="3">
    <source>
        <dbReference type="EMBL" id="MCH5596556.1"/>
    </source>
</evidence>
<dbReference type="Gene3D" id="2.40.50.460">
    <property type="match status" value="1"/>
</dbReference>
<dbReference type="EMBL" id="JAKWBL010000001">
    <property type="protein sequence ID" value="MCH5596556.1"/>
    <property type="molecule type" value="Genomic_DNA"/>
</dbReference>
<dbReference type="InterPro" id="IPR041122">
    <property type="entry name" value="RecJ_OB"/>
</dbReference>
<dbReference type="PANTHER" id="PTHR30255">
    <property type="entry name" value="SINGLE-STRANDED-DNA-SPECIFIC EXONUCLEASE RECJ"/>
    <property type="match status" value="1"/>
</dbReference>
<accession>A0ABS9SDZ8</accession>
<reference evidence="3 4" key="1">
    <citation type="submission" date="2022-02" db="EMBL/GenBank/DDBJ databases">
        <authorList>
            <person name="Min J."/>
        </authorList>
    </citation>
    <scope>NUCLEOTIDE SEQUENCE [LARGE SCALE GENOMIC DNA]</scope>
    <source>
        <strain evidence="3 4">GR10-1</strain>
    </source>
</reference>
<comment type="caution">
    <text evidence="3">The sequence shown here is derived from an EMBL/GenBank/DDBJ whole genome shotgun (WGS) entry which is preliminary data.</text>
</comment>
<keyword evidence="4" id="KW-1185">Reference proteome</keyword>
<protein>
    <recommendedName>
        <fullName evidence="2">RecJ OB domain-containing protein</fullName>
    </recommendedName>
</protein>
<feature type="domain" description="RecJ OB" evidence="2">
    <location>
        <begin position="1"/>
        <end position="86"/>
    </location>
</feature>
<organism evidence="3 4">
    <name type="scientific">Niabella ginsengisoli</name>
    <dbReference type="NCBI Taxonomy" id="522298"/>
    <lineage>
        <taxon>Bacteria</taxon>
        <taxon>Pseudomonadati</taxon>
        <taxon>Bacteroidota</taxon>
        <taxon>Chitinophagia</taxon>
        <taxon>Chitinophagales</taxon>
        <taxon>Chitinophagaceae</taxon>
        <taxon>Niabella</taxon>
    </lineage>
</organism>
<gene>
    <name evidence="3" type="ORF">MKP09_00735</name>
</gene>
<keyword evidence="1" id="KW-0378">Hydrolase</keyword>
<evidence type="ECO:0000313" key="4">
    <source>
        <dbReference type="Proteomes" id="UP001202248"/>
    </source>
</evidence>
<proteinExistence type="predicted"/>
<dbReference type="Proteomes" id="UP001202248">
    <property type="component" value="Unassembled WGS sequence"/>
</dbReference>
<name>A0ABS9SDZ8_9BACT</name>